<dbReference type="GO" id="GO:0005576">
    <property type="term" value="C:extracellular region"/>
    <property type="evidence" value="ECO:0007669"/>
    <property type="project" value="UniProtKB-SubCell"/>
</dbReference>
<reference evidence="11 12" key="1">
    <citation type="submission" date="2016-11" db="EMBL/GenBank/DDBJ databases">
        <title>Study of marine rhodopsin-containing bacteria.</title>
        <authorList>
            <person name="Yoshizawa S."/>
            <person name="Kumagai Y."/>
            <person name="Kogure K."/>
        </authorList>
    </citation>
    <scope>NUCLEOTIDE SEQUENCE [LARGE SCALE GENOMIC DNA]</scope>
    <source>
        <strain evidence="11 12">SG-29</strain>
    </source>
</reference>
<evidence type="ECO:0000256" key="3">
    <source>
        <dbReference type="ARBA" id="ARBA00023295"/>
    </source>
</evidence>
<protein>
    <recommendedName>
        <fullName evidence="4">Mannan endo-1,4-beta-mannosidase</fullName>
        <ecNumber evidence="4">3.2.1.78</ecNumber>
    </recommendedName>
</protein>
<keyword evidence="4" id="KW-0119">Carbohydrate metabolism</keyword>
<feature type="active site" description="Nucleophile" evidence="5 8">
    <location>
        <position position="287"/>
    </location>
</feature>
<dbReference type="EC" id="3.2.1.78" evidence="4"/>
<feature type="site" description="Plays an important role in maintaining the position of the catalytic nucleophile" evidence="7">
    <location>
        <position position="181"/>
    </location>
</feature>
<comment type="similarity">
    <text evidence="1 4 8">Belongs to the glycosyl hydrolase 26 family.</text>
</comment>
<evidence type="ECO:0000259" key="10">
    <source>
        <dbReference type="PROSITE" id="PS51764"/>
    </source>
</evidence>
<dbReference type="EMBL" id="MQWB01000011">
    <property type="protein sequence ID" value="OZC01371.1"/>
    <property type="molecule type" value="Genomic_DNA"/>
</dbReference>
<evidence type="ECO:0000256" key="1">
    <source>
        <dbReference type="ARBA" id="ARBA00007754"/>
    </source>
</evidence>
<dbReference type="SUPFAM" id="SSF51445">
    <property type="entry name" value="(Trans)glycosidases"/>
    <property type="match status" value="1"/>
</dbReference>
<evidence type="ECO:0000256" key="4">
    <source>
        <dbReference type="PIRNR" id="PIRNR018168"/>
    </source>
</evidence>
<comment type="catalytic activity">
    <reaction evidence="4">
        <text>Random hydrolysis of (1-&gt;4)-beta-D-mannosidic linkages in mannans, galactomannans and glucomannans.</text>
        <dbReference type="EC" id="3.2.1.78"/>
    </reaction>
</comment>
<dbReference type="GO" id="GO:0006080">
    <property type="term" value="P:substituted mannan metabolic process"/>
    <property type="evidence" value="ECO:0007669"/>
    <property type="project" value="UniProtKB-UniRule"/>
</dbReference>
<evidence type="ECO:0000256" key="8">
    <source>
        <dbReference type="PROSITE-ProRule" id="PRU01100"/>
    </source>
</evidence>
<feature type="active site" description="Proton donor" evidence="5 8">
    <location>
        <position position="182"/>
    </location>
</feature>
<evidence type="ECO:0000256" key="9">
    <source>
        <dbReference type="SAM" id="MobiDB-lite"/>
    </source>
</evidence>
<feature type="binding site" evidence="6">
    <location>
        <position position="120"/>
    </location>
    <ligand>
        <name>substrate</name>
    </ligand>
</feature>
<keyword evidence="4" id="KW-0964">Secreted</keyword>
<evidence type="ECO:0000256" key="5">
    <source>
        <dbReference type="PIRSR" id="PIRSR018168-1"/>
    </source>
</evidence>
<feature type="region of interest" description="Disordered" evidence="9">
    <location>
        <begin position="1"/>
        <end position="25"/>
    </location>
</feature>
<evidence type="ECO:0000256" key="2">
    <source>
        <dbReference type="ARBA" id="ARBA00022801"/>
    </source>
</evidence>
<dbReference type="Proteomes" id="UP000216446">
    <property type="component" value="Unassembled WGS sequence"/>
</dbReference>
<keyword evidence="12" id="KW-1185">Reference proteome</keyword>
<dbReference type="PANTHER" id="PTHR40079:SF4">
    <property type="entry name" value="GH26 DOMAIN-CONTAINING PROTEIN-RELATED"/>
    <property type="match status" value="1"/>
</dbReference>
<keyword evidence="2 4" id="KW-0378">Hydrolase</keyword>
<feature type="compositionally biased region" description="Gly residues" evidence="9">
    <location>
        <begin position="1"/>
        <end position="15"/>
    </location>
</feature>
<feature type="binding site" evidence="6">
    <location>
        <position position="253"/>
    </location>
    <ligand>
        <name>substrate</name>
    </ligand>
</feature>
<dbReference type="Gene3D" id="3.20.20.80">
    <property type="entry name" value="Glycosidases"/>
    <property type="match status" value="1"/>
</dbReference>
<dbReference type="GO" id="GO:0016985">
    <property type="term" value="F:mannan endo-1,4-beta-mannosidase activity"/>
    <property type="evidence" value="ECO:0007669"/>
    <property type="project" value="UniProtKB-UniRule"/>
</dbReference>
<dbReference type="PIRSF" id="PIRSF018168">
    <property type="entry name" value="Mannan-1_4-beta-mannosidase"/>
    <property type="match status" value="1"/>
</dbReference>
<name>A0A259TUG3_9BACT</name>
<dbReference type="InterPro" id="IPR022790">
    <property type="entry name" value="GH26_dom"/>
</dbReference>
<organism evidence="11 12">
    <name type="scientific">Rubricoccus marinus</name>
    <dbReference type="NCBI Taxonomy" id="716817"/>
    <lineage>
        <taxon>Bacteria</taxon>
        <taxon>Pseudomonadati</taxon>
        <taxon>Rhodothermota</taxon>
        <taxon>Rhodothermia</taxon>
        <taxon>Rhodothermales</taxon>
        <taxon>Rubricoccaceae</taxon>
        <taxon>Rubricoccus</taxon>
    </lineage>
</organism>
<dbReference type="InParanoid" id="A0A259TUG3"/>
<proteinExistence type="inferred from homology"/>
<gene>
    <name evidence="11" type="ORF">BSZ36_17935</name>
</gene>
<dbReference type="Pfam" id="PF02156">
    <property type="entry name" value="Glyco_hydro_26"/>
    <property type="match status" value="1"/>
</dbReference>
<evidence type="ECO:0000256" key="7">
    <source>
        <dbReference type="PIRSR" id="PIRSR018168-3"/>
    </source>
</evidence>
<evidence type="ECO:0000313" key="11">
    <source>
        <dbReference type="EMBL" id="OZC01371.1"/>
    </source>
</evidence>
<feature type="binding site" evidence="6">
    <location>
        <position position="187"/>
    </location>
    <ligand>
        <name>substrate</name>
    </ligand>
</feature>
<dbReference type="InterPro" id="IPR017853">
    <property type="entry name" value="GH"/>
</dbReference>
<dbReference type="InterPro" id="IPR000805">
    <property type="entry name" value="Glyco_hydro_26"/>
</dbReference>
<dbReference type="PRINTS" id="PR00739">
    <property type="entry name" value="GLHYDRLASE26"/>
</dbReference>
<comment type="caution">
    <text evidence="11">The sequence shown here is derived from an EMBL/GenBank/DDBJ whole genome shotgun (WGS) entry which is preliminary data.</text>
</comment>
<dbReference type="AlphaFoldDB" id="A0A259TUG3"/>
<feature type="domain" description="GH26" evidence="10">
    <location>
        <begin position="26"/>
        <end position="361"/>
    </location>
</feature>
<dbReference type="InterPro" id="IPR016714">
    <property type="entry name" value="MANB/E"/>
</dbReference>
<keyword evidence="3 4" id="KW-0326">Glycosidase</keyword>
<accession>A0A259TUG3</accession>
<evidence type="ECO:0000256" key="6">
    <source>
        <dbReference type="PIRSR" id="PIRSR018168-2"/>
    </source>
</evidence>
<dbReference type="PROSITE" id="PS51764">
    <property type="entry name" value="GH26"/>
    <property type="match status" value="1"/>
</dbReference>
<comment type="subcellular location">
    <subcellularLocation>
        <location evidence="4">Secreted</location>
    </subcellularLocation>
</comment>
<evidence type="ECO:0000313" key="12">
    <source>
        <dbReference type="Proteomes" id="UP000216446"/>
    </source>
</evidence>
<sequence length="374" mass="42264">MAGCASGGAARGGADGPRPADPDALPQTQALFANLLQISPDHVLFGHHDDLAYGTTWRGEPGRSDVKETAGSYPAVYGWDVSRLFRRNRLDQPDPERQAELRTWILDGHARGGVVELCWHMENPVARTNSWDTTRAVYAILPGGERHDLYRGALDELAAFLKTLTPEGSDEPVPVIFRPFHEHTGDWFWWGRAHSTVEEFTGLWRFTAEYLRDEKEVHNLLYAYSTDVFDSREEYLERYPGDNIIDILGFDDYHSVKTVASRDTFAMRLRTVGELATERGKLAALTETGVETVPDSMWWTNVLLPAIKTDAMTRRIAYALVWRNANPDGDRADHFYAPFPGHPSAPDFVRFYQDDFVLFEDELPDLYTLPGSTP</sequence>
<dbReference type="PANTHER" id="PTHR40079">
    <property type="entry name" value="MANNAN ENDO-1,4-BETA-MANNOSIDASE E-RELATED"/>
    <property type="match status" value="1"/>
</dbReference>